<evidence type="ECO:0000256" key="4">
    <source>
        <dbReference type="ARBA" id="ARBA00022989"/>
    </source>
</evidence>
<keyword evidence="2" id="KW-0813">Transport</keyword>
<dbReference type="AlphaFoldDB" id="E9CMV4"/>
<evidence type="ECO:0000256" key="2">
    <source>
        <dbReference type="ARBA" id="ARBA00022448"/>
    </source>
</evidence>
<evidence type="ECO:0000256" key="1">
    <source>
        <dbReference type="ARBA" id="ARBA00004141"/>
    </source>
</evidence>
<dbReference type="GO" id="GO:0016020">
    <property type="term" value="C:membrane"/>
    <property type="evidence" value="ECO:0007669"/>
    <property type="project" value="UniProtKB-SubCell"/>
</dbReference>
<proteinExistence type="predicted"/>
<dbReference type="EMBL" id="GL636117">
    <property type="protein sequence ID" value="EFW12007.1"/>
    <property type="molecule type" value="Genomic_DNA"/>
</dbReference>
<dbReference type="InterPro" id="IPR036259">
    <property type="entry name" value="MFS_trans_sf"/>
</dbReference>
<sequence>MSEAHQPLTLTTGRVIFAITGVYITQSLISALSMQSLPALVRAAGGSLALTGATTLFMLPWALKFIWAPWIERCRLPPGCLGRRSRKLILRGQVMLAVILMMVGAIGWLDRDGMLQGSEGVGVFLLFMLAGIVASTIDIASDGFCVDQLTQTGYGWGNSVQVGGSYLGMMCGGGLFLMLAAEYGWPGAMLMLALLIMLLSLPLLRMTEPRRTRRSRHSPSLRYALRRSPTRLGLLLVLMLNTGMRFVMPLSASLLLDHGISMSTLGALLSGANIAAGVVGTLAGGLLMKYCPAGRALLVAYGMQGGALLAVVATLWLAPHGVMLEILQWVVVAKSVTLACALVCLYATLMSLSSPLQAGVDFTIFQCTDAALAIFAGSIGGVIAQHFGYAACLLFAGLVTLLAALMVLRLSVSRAAD</sequence>
<accession>E9CMV4</accession>
<feature type="transmembrane region" description="Helical" evidence="6">
    <location>
        <begin position="187"/>
        <end position="207"/>
    </location>
</feature>
<keyword evidence="3 6" id="KW-0812">Transmembrane</keyword>
<comment type="subcellular location">
    <subcellularLocation>
        <location evidence="1">Membrane</location>
        <topology evidence="1">Multi-pass membrane protein</topology>
    </subcellularLocation>
</comment>
<keyword evidence="5 6" id="KW-0472">Membrane</keyword>
<feature type="transmembrane region" description="Helical" evidence="6">
    <location>
        <begin position="387"/>
        <end position="408"/>
    </location>
</feature>
<keyword evidence="4 6" id="KW-1133">Transmembrane helix</keyword>
<feature type="transmembrane region" description="Helical" evidence="6">
    <location>
        <begin position="329"/>
        <end position="350"/>
    </location>
</feature>
<keyword evidence="8" id="KW-1185">Reference proteome</keyword>
<evidence type="ECO:0000313" key="8">
    <source>
        <dbReference type="Proteomes" id="UP000013568"/>
    </source>
</evidence>
<dbReference type="Pfam" id="PF07690">
    <property type="entry name" value="MFS_1"/>
    <property type="match status" value="1"/>
</dbReference>
<feature type="transmembrane region" description="Helical" evidence="6">
    <location>
        <begin position="121"/>
        <end position="141"/>
    </location>
</feature>
<evidence type="ECO:0000313" key="7">
    <source>
        <dbReference type="EMBL" id="EFW12007.1"/>
    </source>
</evidence>
<dbReference type="Proteomes" id="UP000013568">
    <property type="component" value="Unassembled WGS sequence"/>
</dbReference>
<dbReference type="Gene3D" id="1.20.1250.20">
    <property type="entry name" value="MFS general substrate transporter like domains"/>
    <property type="match status" value="2"/>
</dbReference>
<feature type="transmembrane region" description="Helical" evidence="6">
    <location>
        <begin position="296"/>
        <end position="317"/>
    </location>
</feature>
<feature type="transmembrane region" description="Helical" evidence="6">
    <location>
        <begin position="228"/>
        <end position="248"/>
    </location>
</feature>
<dbReference type="InterPro" id="IPR011701">
    <property type="entry name" value="MFS"/>
</dbReference>
<feature type="transmembrane region" description="Helical" evidence="6">
    <location>
        <begin position="88"/>
        <end position="109"/>
    </location>
</feature>
<feature type="transmembrane region" description="Helical" evidence="6">
    <location>
        <begin position="260"/>
        <end position="284"/>
    </location>
</feature>
<evidence type="ECO:0000256" key="3">
    <source>
        <dbReference type="ARBA" id="ARBA00022692"/>
    </source>
</evidence>
<evidence type="ECO:0000256" key="6">
    <source>
        <dbReference type="SAM" id="Phobius"/>
    </source>
</evidence>
<protein>
    <submittedName>
        <fullName evidence="7">Putative permease of yersiniabactin-iron transporter</fullName>
    </submittedName>
</protein>
<feature type="transmembrane region" description="Helical" evidence="6">
    <location>
        <begin position="12"/>
        <end position="32"/>
    </location>
</feature>
<dbReference type="SUPFAM" id="SSF103473">
    <property type="entry name" value="MFS general substrate transporter"/>
    <property type="match status" value="1"/>
</dbReference>
<gene>
    <name evidence="7" type="primary">ybtX</name>
    <name evidence="7" type="ORF">SSYM_1646</name>
</gene>
<dbReference type="PANTHER" id="PTHR12778:SF10">
    <property type="entry name" value="MAJOR FACILITATOR SUPERFAMILY DOMAIN-CONTAINING PROTEIN 3"/>
    <property type="match status" value="1"/>
</dbReference>
<dbReference type="RefSeq" id="WP_006708983.1">
    <property type="nucleotide sequence ID" value="NZ_GL636117.1"/>
</dbReference>
<reference evidence="8" key="1">
    <citation type="journal article" date="2011" name="Genome Biol. Evol.">
        <title>Massive genomic decay in Serratia symbiotica, a recently evolved symbiont of aphids.</title>
        <authorList>
            <person name="Burke G.R."/>
            <person name="Moran N.A."/>
        </authorList>
    </citation>
    <scope>NUCLEOTIDE SEQUENCE [LARGE SCALE GENOMIC DNA]</scope>
    <source>
        <strain evidence="8">Tucson</strain>
    </source>
</reference>
<evidence type="ECO:0000256" key="5">
    <source>
        <dbReference type="ARBA" id="ARBA00023136"/>
    </source>
</evidence>
<dbReference type="GO" id="GO:0022857">
    <property type="term" value="F:transmembrane transporter activity"/>
    <property type="evidence" value="ECO:0007669"/>
    <property type="project" value="InterPro"/>
</dbReference>
<dbReference type="InterPro" id="IPR004752">
    <property type="entry name" value="AmpG_permease/AT-1"/>
</dbReference>
<feature type="transmembrane region" description="Helical" evidence="6">
    <location>
        <begin position="162"/>
        <end position="181"/>
    </location>
</feature>
<dbReference type="HOGENOM" id="CLU_029352_4_2_6"/>
<name>E9CMV4_9GAMM</name>
<feature type="transmembrane region" description="Helical" evidence="6">
    <location>
        <begin position="362"/>
        <end position="381"/>
    </location>
</feature>
<organism evidence="7 8">
    <name type="scientific">Serratia symbiotica str. Tucson</name>
    <dbReference type="NCBI Taxonomy" id="914128"/>
    <lineage>
        <taxon>Bacteria</taxon>
        <taxon>Pseudomonadati</taxon>
        <taxon>Pseudomonadota</taxon>
        <taxon>Gammaproteobacteria</taxon>
        <taxon>Enterobacterales</taxon>
        <taxon>Yersiniaceae</taxon>
        <taxon>Serratia</taxon>
        <taxon>Serratia symbiotica</taxon>
    </lineage>
</organism>
<feature type="transmembrane region" description="Helical" evidence="6">
    <location>
        <begin position="44"/>
        <end position="67"/>
    </location>
</feature>
<dbReference type="PANTHER" id="PTHR12778">
    <property type="entry name" value="SOLUTE CARRIER FAMILY 33 ACETYL-COA TRANSPORTER -RELATED"/>
    <property type="match status" value="1"/>
</dbReference>